<keyword evidence="2 8" id="KW-0812">Transmembrane</keyword>
<feature type="transmembrane region" description="Helical" evidence="9">
    <location>
        <begin position="125"/>
        <end position="143"/>
    </location>
</feature>
<gene>
    <name evidence="13" type="primary">LOC101240846</name>
</gene>
<dbReference type="PROSITE" id="PS50262">
    <property type="entry name" value="G_PROTEIN_RECEP_F1_2"/>
    <property type="match status" value="1"/>
</dbReference>
<dbReference type="PRINTS" id="PR00237">
    <property type="entry name" value="GPCRRHODOPSN"/>
</dbReference>
<evidence type="ECO:0000256" key="1">
    <source>
        <dbReference type="ARBA" id="ARBA00004141"/>
    </source>
</evidence>
<feature type="signal peptide" evidence="10">
    <location>
        <begin position="1"/>
        <end position="17"/>
    </location>
</feature>
<keyword evidence="12" id="KW-1185">Reference proteome</keyword>
<evidence type="ECO:0000256" key="9">
    <source>
        <dbReference type="SAM" id="Phobius"/>
    </source>
</evidence>
<evidence type="ECO:0000313" key="12">
    <source>
        <dbReference type="Proteomes" id="UP001652625"/>
    </source>
</evidence>
<evidence type="ECO:0000256" key="5">
    <source>
        <dbReference type="ARBA" id="ARBA00023136"/>
    </source>
</evidence>
<evidence type="ECO:0000256" key="7">
    <source>
        <dbReference type="ARBA" id="ARBA00023224"/>
    </source>
</evidence>
<keyword evidence="4 8" id="KW-0297">G-protein coupled receptor</keyword>
<evidence type="ECO:0000256" key="3">
    <source>
        <dbReference type="ARBA" id="ARBA00022989"/>
    </source>
</evidence>
<keyword evidence="7 8" id="KW-0807">Transducer</keyword>
<dbReference type="Gene3D" id="1.20.1070.10">
    <property type="entry name" value="Rhodopsin 7-helix transmembrane proteins"/>
    <property type="match status" value="1"/>
</dbReference>
<evidence type="ECO:0000256" key="10">
    <source>
        <dbReference type="SAM" id="SignalP"/>
    </source>
</evidence>
<comment type="similarity">
    <text evidence="8">Belongs to the G-protein coupled receptor 1 family.</text>
</comment>
<feature type="transmembrane region" description="Helical" evidence="9">
    <location>
        <begin position="370"/>
        <end position="390"/>
    </location>
</feature>
<feature type="transmembrane region" description="Helical" evidence="9">
    <location>
        <begin position="155"/>
        <end position="173"/>
    </location>
</feature>
<reference evidence="13" key="1">
    <citation type="submission" date="2025-08" db="UniProtKB">
        <authorList>
            <consortium name="RefSeq"/>
        </authorList>
    </citation>
    <scope>IDENTIFICATION</scope>
</reference>
<feature type="domain" description="G-protein coupled receptors family 1 profile" evidence="11">
    <location>
        <begin position="134"/>
        <end position="387"/>
    </location>
</feature>
<dbReference type="RefSeq" id="XP_065648642.1">
    <property type="nucleotide sequence ID" value="XM_065792570.1"/>
</dbReference>
<keyword evidence="3 9" id="KW-1133">Transmembrane helix</keyword>
<keyword evidence="6 8" id="KW-0675">Receptor</keyword>
<proteinExistence type="inferred from homology"/>
<sequence length="440" mass="49830">MFFRLLLITIKFTNIYLSEMNMTSSNNLSEMNSTLTKLFVDSLANSSFSQNNINQATNNNTTVEIDISAMTLDQICQLFEINGENCSCLNPIVEFICNIKNQSEKVIVTFTCDSVSNKVTGISNFISSVFALIGNGFVIGFGICNWKDLSRFRQLILGLAISDFMFAVVEVMLSIPKTWTCHWLYGLFLCKALYAVLAASANIAVGFIVIVAVDRYVGIVHMFSTLFNQNRLRVIVIINVVAGILSVLPPLVVLQVSKFQTCEENWSNKKSSVYTIILFFVYYLIPVVVLIVLYYIIIVWLKEAYLKCKALNNAQQISRLKKNKRTLVMLISILVCFAVLVLPNRAVWIINDFYGLSNIKDKYLIRFLKIISEIPYVFHAAVNPIIYSVVDLKFQSQMKKFFNVLCRYPKLAESKPMSDSQATIEMVVSSSVEMMVVNNH</sequence>
<dbReference type="Pfam" id="PF00001">
    <property type="entry name" value="7tm_1"/>
    <property type="match status" value="1"/>
</dbReference>
<feature type="transmembrane region" description="Helical" evidence="9">
    <location>
        <begin position="193"/>
        <end position="213"/>
    </location>
</feature>
<dbReference type="PROSITE" id="PS00237">
    <property type="entry name" value="G_PROTEIN_RECEP_F1_1"/>
    <property type="match status" value="1"/>
</dbReference>
<feature type="transmembrane region" description="Helical" evidence="9">
    <location>
        <begin position="327"/>
        <end position="350"/>
    </location>
</feature>
<dbReference type="PANTHER" id="PTHR45695">
    <property type="entry name" value="LEUCOKININ RECEPTOR-RELATED"/>
    <property type="match status" value="1"/>
</dbReference>
<protein>
    <submittedName>
        <fullName evidence="13">QRFP-like peptide receptor isoform X2</fullName>
    </submittedName>
</protein>
<dbReference type="PANTHER" id="PTHR45695:SF9">
    <property type="entry name" value="LEUCOKININ RECEPTOR"/>
    <property type="match status" value="1"/>
</dbReference>
<feature type="transmembrane region" description="Helical" evidence="9">
    <location>
        <begin position="234"/>
        <end position="253"/>
    </location>
</feature>
<evidence type="ECO:0000313" key="13">
    <source>
        <dbReference type="RefSeq" id="XP_065648642.1"/>
    </source>
</evidence>
<dbReference type="CDD" id="cd00637">
    <property type="entry name" value="7tm_classA_rhodopsin-like"/>
    <property type="match status" value="1"/>
</dbReference>
<dbReference type="GeneID" id="101240846"/>
<name>A0ABM4BHY5_HYDVU</name>
<organism evidence="12 13">
    <name type="scientific">Hydra vulgaris</name>
    <name type="common">Hydra</name>
    <name type="synonym">Hydra attenuata</name>
    <dbReference type="NCBI Taxonomy" id="6087"/>
    <lineage>
        <taxon>Eukaryota</taxon>
        <taxon>Metazoa</taxon>
        <taxon>Cnidaria</taxon>
        <taxon>Hydrozoa</taxon>
        <taxon>Hydroidolina</taxon>
        <taxon>Anthoathecata</taxon>
        <taxon>Aplanulata</taxon>
        <taxon>Hydridae</taxon>
        <taxon>Hydra</taxon>
    </lineage>
</organism>
<evidence type="ECO:0000256" key="4">
    <source>
        <dbReference type="ARBA" id="ARBA00023040"/>
    </source>
</evidence>
<dbReference type="Proteomes" id="UP001652625">
    <property type="component" value="Chromosome 03"/>
</dbReference>
<comment type="subcellular location">
    <subcellularLocation>
        <location evidence="1">Membrane</location>
        <topology evidence="1">Multi-pass membrane protein</topology>
    </subcellularLocation>
</comment>
<dbReference type="InterPro" id="IPR000276">
    <property type="entry name" value="GPCR_Rhodpsn"/>
</dbReference>
<dbReference type="InterPro" id="IPR017452">
    <property type="entry name" value="GPCR_Rhodpsn_7TM"/>
</dbReference>
<keyword evidence="10" id="KW-0732">Signal</keyword>
<evidence type="ECO:0000256" key="6">
    <source>
        <dbReference type="ARBA" id="ARBA00023170"/>
    </source>
</evidence>
<evidence type="ECO:0000256" key="8">
    <source>
        <dbReference type="RuleBase" id="RU000688"/>
    </source>
</evidence>
<dbReference type="SUPFAM" id="SSF81321">
    <property type="entry name" value="Family A G protein-coupled receptor-like"/>
    <property type="match status" value="1"/>
</dbReference>
<evidence type="ECO:0000259" key="11">
    <source>
        <dbReference type="PROSITE" id="PS50262"/>
    </source>
</evidence>
<accession>A0ABM4BHY5</accession>
<feature type="transmembrane region" description="Helical" evidence="9">
    <location>
        <begin position="273"/>
        <end position="301"/>
    </location>
</feature>
<keyword evidence="5 9" id="KW-0472">Membrane</keyword>
<evidence type="ECO:0000256" key="2">
    <source>
        <dbReference type="ARBA" id="ARBA00022692"/>
    </source>
</evidence>
<feature type="chain" id="PRO_5047512375" evidence="10">
    <location>
        <begin position="18"/>
        <end position="440"/>
    </location>
</feature>